<dbReference type="HOGENOM" id="CLU_061179_1_0_4"/>
<evidence type="ECO:0000313" key="2">
    <source>
        <dbReference type="EMBL" id="AJK49466.1"/>
    </source>
</evidence>
<keyword evidence="3" id="KW-1185">Reference proteome</keyword>
<name>A0A0B6SB38_BURPL</name>
<accession>A0A0B6SB38</accession>
<reference evidence="2 3" key="2">
    <citation type="journal article" date="2016" name="Appl. Microbiol. Biotechnol.">
        <title>Mutations improving production and secretion of extracellular lipase by Burkholderia glumae PG1.</title>
        <authorList>
            <person name="Knapp A."/>
            <person name="Voget S."/>
            <person name="Gao R."/>
            <person name="Zaburannyi N."/>
            <person name="Krysciak D."/>
            <person name="Breuer M."/>
            <person name="Hauer B."/>
            <person name="Streit W.R."/>
            <person name="Muller R."/>
            <person name="Daniel R."/>
            <person name="Jaeger K.E."/>
        </authorList>
    </citation>
    <scope>NUCLEOTIDE SEQUENCE [LARGE SCALE GENOMIC DNA]</scope>
    <source>
        <strain evidence="2 3">PG1</strain>
    </source>
</reference>
<keyword evidence="1" id="KW-1133">Transmembrane helix</keyword>
<feature type="transmembrane region" description="Helical" evidence="1">
    <location>
        <begin position="80"/>
        <end position="103"/>
    </location>
</feature>
<evidence type="ECO:0000313" key="3">
    <source>
        <dbReference type="Proteomes" id="UP000031838"/>
    </source>
</evidence>
<gene>
    <name evidence="2" type="ORF">BGL_2c13990</name>
</gene>
<evidence type="ECO:0000256" key="1">
    <source>
        <dbReference type="SAM" id="Phobius"/>
    </source>
</evidence>
<dbReference type="Proteomes" id="UP000031838">
    <property type="component" value="Chromosome 2"/>
</dbReference>
<feature type="transmembrane region" description="Helical" evidence="1">
    <location>
        <begin position="115"/>
        <end position="139"/>
    </location>
</feature>
<keyword evidence="1 2" id="KW-0812">Transmembrane</keyword>
<keyword evidence="1" id="KW-0472">Membrane</keyword>
<sequence length="404" mass="42485">MSPADPRQPGASGKPAPAARGRDAAGAVLAVLLVALGLALQVYAWLLTARSLPDPSAQWLSGLPVAAEASVAAVAVNTRLVAICLALLAVAALLVTAGSARLLPRALRPATARGLMLLGFLNFAVPFGGVICTLGAFALSRLLPANRASLAVSTVEEPEFAEYLIGSVSYGRGARLKAELRNAEASVDFRMTALLAMQSLPVRTVSPILQEMLADPLDDIRLLAYGSLESKEKALTQRITAERAALEALDASDASSAPGGGARPAAERARINKVLAELYGELIYQQLVTGDVYDNAIAQADRFAEAALALLPDDAALWRLRGRLALLRRDLDAADTLLQRAIDSGFPRDRLLPYLAESAYWRRDFARVASLLGAMGASGVPPALRAALEFWQPAAAAPAPQADQ</sequence>
<dbReference type="RefSeq" id="WP_080937404.1">
    <property type="nucleotide sequence ID" value="NZ_CP002581.1"/>
</dbReference>
<protein>
    <submittedName>
        <fullName evidence="2">Putative transmembrane protein</fullName>
    </submittedName>
</protein>
<feature type="transmembrane region" description="Helical" evidence="1">
    <location>
        <begin position="24"/>
        <end position="46"/>
    </location>
</feature>
<reference evidence="3" key="1">
    <citation type="submission" date="2011-03" db="EMBL/GenBank/DDBJ databases">
        <authorList>
            <person name="Voget S."/>
            <person name="Streit W.R."/>
            <person name="Jaeger K.E."/>
            <person name="Daniel R."/>
        </authorList>
    </citation>
    <scope>NUCLEOTIDE SEQUENCE [LARGE SCALE GENOMIC DNA]</scope>
    <source>
        <strain evidence="3">PG1</strain>
    </source>
</reference>
<dbReference type="KEGG" id="bgp:BGL_2c13990"/>
<proteinExistence type="predicted"/>
<dbReference type="AlphaFoldDB" id="A0A0B6SB38"/>
<organism evidence="2 3">
    <name type="scientific">Burkholderia plantarii</name>
    <dbReference type="NCBI Taxonomy" id="41899"/>
    <lineage>
        <taxon>Bacteria</taxon>
        <taxon>Pseudomonadati</taxon>
        <taxon>Pseudomonadota</taxon>
        <taxon>Betaproteobacteria</taxon>
        <taxon>Burkholderiales</taxon>
        <taxon>Burkholderiaceae</taxon>
        <taxon>Burkholderia</taxon>
    </lineage>
</organism>
<dbReference type="EMBL" id="CP002581">
    <property type="protein sequence ID" value="AJK49466.1"/>
    <property type="molecule type" value="Genomic_DNA"/>
</dbReference>